<dbReference type="RefSeq" id="WP_271887133.1">
    <property type="nucleotide sequence ID" value="NZ_JAQBIE010000001.1"/>
</dbReference>
<reference evidence="1" key="1">
    <citation type="submission" date="2022-12" db="EMBL/GenBank/DDBJ databases">
        <title>Paracoccus onchidii sp. nov., isolated from a marine invertebrate from the South China Sea.</title>
        <authorList>
            <person name="Xu S."/>
            <person name="Liu Z."/>
            <person name="Xu Y."/>
        </authorList>
    </citation>
    <scope>NUCLEOTIDE SEQUENCE</scope>
    <source>
        <strain evidence="1">Z330</strain>
    </source>
</reference>
<proteinExistence type="predicted"/>
<evidence type="ECO:0000313" key="2">
    <source>
        <dbReference type="Proteomes" id="UP001165641"/>
    </source>
</evidence>
<evidence type="ECO:0000313" key="1">
    <source>
        <dbReference type="EMBL" id="MDB6176001.1"/>
    </source>
</evidence>
<organism evidence="1 2">
    <name type="scientific">Paracoccus onchidii</name>
    <dbReference type="NCBI Taxonomy" id="3017813"/>
    <lineage>
        <taxon>Bacteria</taxon>
        <taxon>Pseudomonadati</taxon>
        <taxon>Pseudomonadota</taxon>
        <taxon>Alphaproteobacteria</taxon>
        <taxon>Rhodobacterales</taxon>
        <taxon>Paracoccaceae</taxon>
        <taxon>Paracoccus</taxon>
    </lineage>
</organism>
<protein>
    <recommendedName>
        <fullName evidence="3">DUF2946 domain-containing protein</fullName>
    </recommendedName>
</protein>
<accession>A0ABT4Z9H9</accession>
<gene>
    <name evidence="1" type="ORF">PAF17_00590</name>
</gene>
<name>A0ABT4Z9H9_9RHOB</name>
<sequence>MLQRIVQLTLILGVILGLLLPKTSAALSELGLINSRTVVICTGAGLQEITLSEAGEPVQPSASDHDADCLLVHGLDRLTPPEPPVWVALAMALQPMTMAHLHDDVRVPASHFARAPPYA</sequence>
<comment type="caution">
    <text evidence="1">The sequence shown here is derived from an EMBL/GenBank/DDBJ whole genome shotgun (WGS) entry which is preliminary data.</text>
</comment>
<dbReference type="Proteomes" id="UP001165641">
    <property type="component" value="Unassembled WGS sequence"/>
</dbReference>
<evidence type="ECO:0008006" key="3">
    <source>
        <dbReference type="Google" id="ProtNLM"/>
    </source>
</evidence>
<dbReference type="EMBL" id="JAQBIE010000001">
    <property type="protein sequence ID" value="MDB6176001.1"/>
    <property type="molecule type" value="Genomic_DNA"/>
</dbReference>
<keyword evidence="2" id="KW-1185">Reference proteome</keyword>